<keyword evidence="4 7" id="KW-0812">Transmembrane</keyword>
<accession>A0A840F8R1</accession>
<proteinExistence type="predicted"/>
<evidence type="ECO:0000256" key="5">
    <source>
        <dbReference type="ARBA" id="ARBA00022989"/>
    </source>
</evidence>
<feature type="transmembrane region" description="Helical" evidence="7">
    <location>
        <begin position="111"/>
        <end position="133"/>
    </location>
</feature>
<feature type="domain" description="Major facilitator superfamily (MFS) profile" evidence="8">
    <location>
        <begin position="20"/>
        <end position="493"/>
    </location>
</feature>
<keyword evidence="10" id="KW-1185">Reference proteome</keyword>
<comment type="subcellular location">
    <subcellularLocation>
        <location evidence="1">Cell membrane</location>
        <topology evidence="1">Multi-pass membrane protein</topology>
    </subcellularLocation>
</comment>
<feature type="transmembrane region" description="Helical" evidence="7">
    <location>
        <begin position="206"/>
        <end position="223"/>
    </location>
</feature>
<dbReference type="InterPro" id="IPR036259">
    <property type="entry name" value="MFS_trans_sf"/>
</dbReference>
<feature type="transmembrane region" description="Helical" evidence="7">
    <location>
        <begin position="145"/>
        <end position="164"/>
    </location>
</feature>
<evidence type="ECO:0000259" key="8">
    <source>
        <dbReference type="PROSITE" id="PS50850"/>
    </source>
</evidence>
<feature type="transmembrane region" description="Helical" evidence="7">
    <location>
        <begin position="56"/>
        <end position="73"/>
    </location>
</feature>
<keyword evidence="5 7" id="KW-1133">Transmembrane helix</keyword>
<keyword evidence="3" id="KW-1003">Cell membrane</keyword>
<organism evidence="9 10">
    <name type="scientific">Gordonia humi</name>
    <dbReference type="NCBI Taxonomy" id="686429"/>
    <lineage>
        <taxon>Bacteria</taxon>
        <taxon>Bacillati</taxon>
        <taxon>Actinomycetota</taxon>
        <taxon>Actinomycetes</taxon>
        <taxon>Mycobacteriales</taxon>
        <taxon>Gordoniaceae</taxon>
        <taxon>Gordonia</taxon>
    </lineage>
</organism>
<feature type="transmembrane region" description="Helical" evidence="7">
    <location>
        <begin position="85"/>
        <end position="105"/>
    </location>
</feature>
<dbReference type="EMBL" id="JACIFP010000001">
    <property type="protein sequence ID" value="MBB4135907.1"/>
    <property type="molecule type" value="Genomic_DNA"/>
</dbReference>
<feature type="transmembrane region" description="Helical" evidence="7">
    <location>
        <begin position="309"/>
        <end position="328"/>
    </location>
</feature>
<gene>
    <name evidence="9" type="ORF">BKA16_002459</name>
</gene>
<dbReference type="GO" id="GO:0005886">
    <property type="term" value="C:plasma membrane"/>
    <property type="evidence" value="ECO:0007669"/>
    <property type="project" value="UniProtKB-SubCell"/>
</dbReference>
<dbReference type="PANTHER" id="PTHR42718:SF47">
    <property type="entry name" value="METHYL VIOLOGEN RESISTANCE PROTEIN SMVA"/>
    <property type="match status" value="1"/>
</dbReference>
<feature type="transmembrane region" description="Helical" evidence="7">
    <location>
        <begin position="170"/>
        <end position="194"/>
    </location>
</feature>
<evidence type="ECO:0000256" key="7">
    <source>
        <dbReference type="SAM" id="Phobius"/>
    </source>
</evidence>
<feature type="transmembrane region" description="Helical" evidence="7">
    <location>
        <begin position="235"/>
        <end position="252"/>
    </location>
</feature>
<evidence type="ECO:0000313" key="10">
    <source>
        <dbReference type="Proteomes" id="UP000551501"/>
    </source>
</evidence>
<feature type="transmembrane region" description="Helical" evidence="7">
    <location>
        <begin position="467"/>
        <end position="489"/>
    </location>
</feature>
<dbReference type="AlphaFoldDB" id="A0A840F8R1"/>
<dbReference type="Gene3D" id="1.20.1720.10">
    <property type="entry name" value="Multidrug resistance protein D"/>
    <property type="match status" value="1"/>
</dbReference>
<protein>
    <submittedName>
        <fullName evidence="9">DHA2 family multidrug resistance protein-like MFS transporter</fullName>
    </submittedName>
</protein>
<evidence type="ECO:0000256" key="1">
    <source>
        <dbReference type="ARBA" id="ARBA00004651"/>
    </source>
</evidence>
<dbReference type="PROSITE" id="PS50850">
    <property type="entry name" value="MFS"/>
    <property type="match status" value="1"/>
</dbReference>
<reference evidence="9 10" key="1">
    <citation type="submission" date="2020-08" db="EMBL/GenBank/DDBJ databases">
        <title>Sequencing the genomes of 1000 actinobacteria strains.</title>
        <authorList>
            <person name="Klenk H.-P."/>
        </authorList>
    </citation>
    <scope>NUCLEOTIDE SEQUENCE [LARGE SCALE GENOMIC DNA]</scope>
    <source>
        <strain evidence="9 10">DSM 45298</strain>
    </source>
</reference>
<feature type="transmembrane region" description="Helical" evidence="7">
    <location>
        <begin position="18"/>
        <end position="41"/>
    </location>
</feature>
<feature type="transmembrane region" description="Helical" evidence="7">
    <location>
        <begin position="273"/>
        <end position="297"/>
    </location>
</feature>
<evidence type="ECO:0000256" key="3">
    <source>
        <dbReference type="ARBA" id="ARBA00022475"/>
    </source>
</evidence>
<dbReference type="InterPro" id="IPR020846">
    <property type="entry name" value="MFS_dom"/>
</dbReference>
<dbReference type="InterPro" id="IPR011701">
    <property type="entry name" value="MFS"/>
</dbReference>
<dbReference type="PRINTS" id="PR01036">
    <property type="entry name" value="TCRTETB"/>
</dbReference>
<dbReference type="Gene3D" id="1.20.1250.20">
    <property type="entry name" value="MFS general substrate transporter like domains"/>
    <property type="match status" value="1"/>
</dbReference>
<dbReference type="SUPFAM" id="SSF103473">
    <property type="entry name" value="MFS general substrate transporter"/>
    <property type="match status" value="1"/>
</dbReference>
<sequence length="493" mass="50482">MVADVPADIAAPTPRRAWFGLAVLMLPVLLVSMDVSVLYLAMPRLTHHLHPSGTEALWILDIYGFLLAGLLITMGNLGDRIGRRLLLLGGAAVFGVGSVIAAFAVDPTMLIAARALMGIGGATLLPSSLSLISTMFPNPAARARAIGVWTAAFAGGAAVGPIVGGVLLQHFWWGSVFLVNFPVLVILLAVGPFLLPEHRVTTDAPFDVVGVVLSMAGILPTVYAIKHAAVDGPDLIALITGVVGVAFLIVFVRYEQRAAHPLLDLTLLRSNRFAVAIGSSLIGMMSLAALSYLSSIYLQSVTGREPLDAALLGIPMAVTVFVFSLSAARITEKVGARTGFIAALGAAAVGNLLLLGIGVDGGVWAYMLGSAIAGVGYGIAFSLVSDVAVSSVPPERAGAATGISETSFELGNALGLALLGALASLVFQRGTGPSGEHFDGTLDEVLSAAGDDAGLVHAARASFVDGVHIAVGVGGGLLVLMAIVVAVVLPRNR</sequence>
<evidence type="ECO:0000256" key="4">
    <source>
        <dbReference type="ARBA" id="ARBA00022692"/>
    </source>
</evidence>
<comment type="caution">
    <text evidence="9">The sequence shown here is derived from an EMBL/GenBank/DDBJ whole genome shotgun (WGS) entry which is preliminary data.</text>
</comment>
<name>A0A840F8R1_9ACTN</name>
<keyword evidence="2" id="KW-0813">Transport</keyword>
<feature type="transmembrane region" description="Helical" evidence="7">
    <location>
        <begin position="365"/>
        <end position="389"/>
    </location>
</feature>
<dbReference type="CDD" id="cd17321">
    <property type="entry name" value="MFS_MMR_MDR_like"/>
    <property type="match status" value="1"/>
</dbReference>
<feature type="transmembrane region" description="Helical" evidence="7">
    <location>
        <begin position="410"/>
        <end position="427"/>
    </location>
</feature>
<dbReference type="Proteomes" id="UP000551501">
    <property type="component" value="Unassembled WGS sequence"/>
</dbReference>
<evidence type="ECO:0000256" key="6">
    <source>
        <dbReference type="ARBA" id="ARBA00023136"/>
    </source>
</evidence>
<keyword evidence="6 7" id="KW-0472">Membrane</keyword>
<dbReference type="RefSeq" id="WP_183370906.1">
    <property type="nucleotide sequence ID" value="NZ_BAABHL010000040.1"/>
</dbReference>
<evidence type="ECO:0000256" key="2">
    <source>
        <dbReference type="ARBA" id="ARBA00022448"/>
    </source>
</evidence>
<dbReference type="PANTHER" id="PTHR42718">
    <property type="entry name" value="MAJOR FACILITATOR SUPERFAMILY MULTIDRUG TRANSPORTER MFSC"/>
    <property type="match status" value="1"/>
</dbReference>
<evidence type="ECO:0000313" key="9">
    <source>
        <dbReference type="EMBL" id="MBB4135907.1"/>
    </source>
</evidence>
<dbReference type="GO" id="GO:0022857">
    <property type="term" value="F:transmembrane transporter activity"/>
    <property type="evidence" value="ECO:0007669"/>
    <property type="project" value="InterPro"/>
</dbReference>
<dbReference type="Pfam" id="PF07690">
    <property type="entry name" value="MFS_1"/>
    <property type="match status" value="1"/>
</dbReference>
<feature type="transmembrane region" description="Helical" evidence="7">
    <location>
        <begin position="340"/>
        <end position="359"/>
    </location>
</feature>